<dbReference type="Proteomes" id="UP000635996">
    <property type="component" value="Unassembled WGS sequence"/>
</dbReference>
<dbReference type="Gene3D" id="3.30.70.20">
    <property type="match status" value="1"/>
</dbReference>
<gene>
    <name evidence="8" type="ORF">HCJ95_18780</name>
</gene>
<accession>A0ABX0YYQ9</accession>
<name>A0ABX0YYQ9_STRTL</name>
<proteinExistence type="predicted"/>
<keyword evidence="4" id="KW-0249">Electron transport</keyword>
<evidence type="ECO:0000313" key="8">
    <source>
        <dbReference type="EMBL" id="NJP16264.1"/>
    </source>
</evidence>
<dbReference type="RefSeq" id="WP_125496391.1">
    <property type="nucleotide sequence ID" value="NZ_BMVZ01000019.1"/>
</dbReference>
<evidence type="ECO:0000256" key="1">
    <source>
        <dbReference type="ARBA" id="ARBA00001927"/>
    </source>
</evidence>
<keyword evidence="2" id="KW-0813">Transport</keyword>
<dbReference type="EMBL" id="JAATEL010000020">
    <property type="protein sequence ID" value="NJP16264.1"/>
    <property type="molecule type" value="Genomic_DNA"/>
</dbReference>
<organism evidence="8 9">
    <name type="scientific">Streptomyces thermoviolaceus subsp. thermoviolaceus</name>
    <dbReference type="NCBI Taxonomy" id="66860"/>
    <lineage>
        <taxon>Bacteria</taxon>
        <taxon>Bacillati</taxon>
        <taxon>Actinomycetota</taxon>
        <taxon>Actinomycetes</taxon>
        <taxon>Kitasatosporales</taxon>
        <taxon>Streptomycetaceae</taxon>
        <taxon>Streptomyces</taxon>
    </lineage>
</organism>
<keyword evidence="5" id="KW-0408">Iron</keyword>
<dbReference type="PANTHER" id="PTHR36923">
    <property type="entry name" value="FERREDOXIN"/>
    <property type="match status" value="1"/>
</dbReference>
<evidence type="ECO:0000256" key="2">
    <source>
        <dbReference type="ARBA" id="ARBA00022448"/>
    </source>
</evidence>
<keyword evidence="3" id="KW-0479">Metal-binding</keyword>
<evidence type="ECO:0000256" key="3">
    <source>
        <dbReference type="ARBA" id="ARBA00022723"/>
    </source>
</evidence>
<sequence length="79" mass="8570">MRIVVDLNRCQGYAQCAFLAPEVFTLHGEESLVYAPWAGDEHREKVARAVAACPVQAITADGLDTDTDEKRPAPAGREA</sequence>
<comment type="caution">
    <text evidence="8">The sequence shown here is derived from an EMBL/GenBank/DDBJ whole genome shotgun (WGS) entry which is preliminary data.</text>
</comment>
<comment type="cofactor">
    <cofactor evidence="1">
        <name>[3Fe-4S] cluster</name>
        <dbReference type="ChEBI" id="CHEBI:21137"/>
    </cofactor>
</comment>
<dbReference type="Pfam" id="PF13370">
    <property type="entry name" value="Fer4_13"/>
    <property type="match status" value="1"/>
</dbReference>
<evidence type="ECO:0000256" key="6">
    <source>
        <dbReference type="ARBA" id="ARBA00023014"/>
    </source>
</evidence>
<keyword evidence="9" id="KW-1185">Reference proteome</keyword>
<keyword evidence="6" id="KW-0411">Iron-sulfur</keyword>
<evidence type="ECO:0000256" key="4">
    <source>
        <dbReference type="ARBA" id="ARBA00022982"/>
    </source>
</evidence>
<evidence type="ECO:0000313" key="9">
    <source>
        <dbReference type="Proteomes" id="UP000635996"/>
    </source>
</evidence>
<dbReference type="PANTHER" id="PTHR36923:SF3">
    <property type="entry name" value="FERREDOXIN"/>
    <property type="match status" value="1"/>
</dbReference>
<keyword evidence="7" id="KW-0003">3Fe-4S</keyword>
<dbReference type="InterPro" id="IPR051269">
    <property type="entry name" value="Fe-S_cluster_ET"/>
</dbReference>
<dbReference type="SUPFAM" id="SSF54862">
    <property type="entry name" value="4Fe-4S ferredoxins"/>
    <property type="match status" value="1"/>
</dbReference>
<evidence type="ECO:0000256" key="7">
    <source>
        <dbReference type="ARBA" id="ARBA00023291"/>
    </source>
</evidence>
<evidence type="ECO:0000256" key="5">
    <source>
        <dbReference type="ARBA" id="ARBA00023004"/>
    </source>
</evidence>
<reference evidence="8 9" key="1">
    <citation type="submission" date="2020-03" db="EMBL/GenBank/DDBJ databases">
        <title>WGS of actinomycetes isolated from Thailand.</title>
        <authorList>
            <person name="Thawai C."/>
        </authorList>
    </citation>
    <scope>NUCLEOTIDE SEQUENCE [LARGE SCALE GENOMIC DNA]</scope>
    <source>
        <strain evidence="8 9">NBRC 13905</strain>
    </source>
</reference>
<protein>
    <submittedName>
        <fullName evidence="8">Ferredoxin</fullName>
    </submittedName>
</protein>